<keyword evidence="2" id="KW-0472">Membrane</keyword>
<name>A0A917WJ84_9ACTN</name>
<dbReference type="GO" id="GO:0016020">
    <property type="term" value="C:membrane"/>
    <property type="evidence" value="ECO:0007669"/>
    <property type="project" value="InterPro"/>
</dbReference>
<dbReference type="Proteomes" id="UP000655208">
    <property type="component" value="Unassembled WGS sequence"/>
</dbReference>
<evidence type="ECO:0000256" key="3">
    <source>
        <dbReference type="SAM" id="SignalP"/>
    </source>
</evidence>
<dbReference type="RefSeq" id="WP_188943295.1">
    <property type="nucleotide sequence ID" value="NZ_BMNA01000007.1"/>
</dbReference>
<keyword evidence="2" id="KW-0812">Transmembrane</keyword>
<keyword evidence="2" id="KW-1133">Transmembrane helix</keyword>
<evidence type="ECO:0000259" key="4">
    <source>
        <dbReference type="Pfam" id="PF01478"/>
    </source>
</evidence>
<dbReference type="EMBL" id="BMNA01000007">
    <property type="protein sequence ID" value="GGM10009.1"/>
    <property type="molecule type" value="Genomic_DNA"/>
</dbReference>
<dbReference type="GO" id="GO:0004190">
    <property type="term" value="F:aspartic-type endopeptidase activity"/>
    <property type="evidence" value="ECO:0007669"/>
    <property type="project" value="InterPro"/>
</dbReference>
<organism evidence="5 6">
    <name type="scientific">Nakamurella endophytica</name>
    <dbReference type="NCBI Taxonomy" id="1748367"/>
    <lineage>
        <taxon>Bacteria</taxon>
        <taxon>Bacillati</taxon>
        <taxon>Actinomycetota</taxon>
        <taxon>Actinomycetes</taxon>
        <taxon>Nakamurellales</taxon>
        <taxon>Nakamurellaceae</taxon>
        <taxon>Nakamurella</taxon>
    </lineage>
</organism>
<accession>A0A917WJ84</accession>
<keyword evidence="6" id="KW-1185">Reference proteome</keyword>
<feature type="domain" description="Prepilin type IV endopeptidase peptidase" evidence="4">
    <location>
        <begin position="70"/>
        <end position="181"/>
    </location>
</feature>
<evidence type="ECO:0000256" key="2">
    <source>
        <dbReference type="SAM" id="Phobius"/>
    </source>
</evidence>
<dbReference type="AlphaFoldDB" id="A0A917WJ84"/>
<proteinExistence type="inferred from homology"/>
<feature type="transmembrane region" description="Helical" evidence="2">
    <location>
        <begin position="92"/>
        <end position="111"/>
    </location>
</feature>
<sequence>MTWPLLVSVVAAVAVSPLSAAWTAALAAGQHRGWWRLRPVSARRWATVAAVTAALVLLAAAGHPSVAWWLLAVGGGVLAVVDAQTELLPARLTYPLAALIAAALVAAAVIGGDAGPLLRAGLAALTVGVLWLALWFLSPRTTGLGDARLAALTSGVLGWVGWADVWQALLLTFLLAALTAVTMAARSRRGLRRTVTVPMGPALLAGAVLALWL</sequence>
<feature type="transmembrane region" description="Helical" evidence="2">
    <location>
        <begin position="51"/>
        <end position="80"/>
    </location>
</feature>
<dbReference type="InterPro" id="IPR000045">
    <property type="entry name" value="Prepilin_IV_endopep_pep"/>
</dbReference>
<dbReference type="Pfam" id="PF01478">
    <property type="entry name" value="Peptidase_A24"/>
    <property type="match status" value="1"/>
</dbReference>
<reference evidence="5" key="1">
    <citation type="journal article" date="2014" name="Int. J. Syst. Evol. Microbiol.">
        <title>Complete genome sequence of Corynebacterium casei LMG S-19264T (=DSM 44701T), isolated from a smear-ripened cheese.</title>
        <authorList>
            <consortium name="US DOE Joint Genome Institute (JGI-PGF)"/>
            <person name="Walter F."/>
            <person name="Albersmeier A."/>
            <person name="Kalinowski J."/>
            <person name="Ruckert C."/>
        </authorList>
    </citation>
    <scope>NUCLEOTIDE SEQUENCE</scope>
    <source>
        <strain evidence="5">CGMCC 4.7308</strain>
    </source>
</reference>
<reference evidence="5" key="2">
    <citation type="submission" date="2020-09" db="EMBL/GenBank/DDBJ databases">
        <authorList>
            <person name="Sun Q."/>
            <person name="Zhou Y."/>
        </authorList>
    </citation>
    <scope>NUCLEOTIDE SEQUENCE</scope>
    <source>
        <strain evidence="5">CGMCC 4.7308</strain>
    </source>
</reference>
<dbReference type="InterPro" id="IPR014032">
    <property type="entry name" value="Peptidase_A24A_bac"/>
</dbReference>
<comment type="similarity">
    <text evidence="1">Belongs to the peptidase A24 family.</text>
</comment>
<gene>
    <name evidence="5" type="ORF">GCM10011594_32430</name>
</gene>
<feature type="transmembrane region" description="Helical" evidence="2">
    <location>
        <begin position="117"/>
        <end position="137"/>
    </location>
</feature>
<feature type="transmembrane region" description="Helical" evidence="2">
    <location>
        <begin position="194"/>
        <end position="212"/>
    </location>
</feature>
<protein>
    <recommendedName>
        <fullName evidence="4">Prepilin type IV endopeptidase peptidase domain-containing protein</fullName>
    </recommendedName>
</protein>
<evidence type="ECO:0000313" key="6">
    <source>
        <dbReference type="Proteomes" id="UP000655208"/>
    </source>
</evidence>
<feature type="chain" id="PRO_5039584767" description="Prepilin type IV endopeptidase peptidase domain-containing protein" evidence="3">
    <location>
        <begin position="21"/>
        <end position="213"/>
    </location>
</feature>
<comment type="caution">
    <text evidence="5">The sequence shown here is derived from an EMBL/GenBank/DDBJ whole genome shotgun (WGS) entry which is preliminary data.</text>
</comment>
<feature type="signal peptide" evidence="3">
    <location>
        <begin position="1"/>
        <end position="20"/>
    </location>
</feature>
<evidence type="ECO:0000256" key="1">
    <source>
        <dbReference type="RuleBase" id="RU003793"/>
    </source>
</evidence>
<evidence type="ECO:0000313" key="5">
    <source>
        <dbReference type="EMBL" id="GGM10009.1"/>
    </source>
</evidence>
<feature type="transmembrane region" description="Helical" evidence="2">
    <location>
        <begin position="168"/>
        <end position="185"/>
    </location>
</feature>
<dbReference type="PRINTS" id="PR00864">
    <property type="entry name" value="PREPILNPTASE"/>
</dbReference>
<keyword evidence="3" id="KW-0732">Signal</keyword>